<organism evidence="1">
    <name type="scientific">uncultured bacterium A1Q1_fos_504</name>
    <dbReference type="NCBI Taxonomy" id="1256580"/>
    <lineage>
        <taxon>Bacteria</taxon>
        <taxon>environmental samples</taxon>
    </lineage>
</organism>
<name>L7VZZ1_9BACT</name>
<accession>L7VZZ1</accession>
<reference evidence="1" key="1">
    <citation type="submission" date="2012-09" db="EMBL/GenBank/DDBJ databases">
        <title>Metagenomic Characterization of a Microbial Community in Wastewater Detects High Levels of Antibiotic Resistance.</title>
        <authorList>
            <person name="Abrams M."/>
            <person name="Caldwell A."/>
            <person name="Vandaei E."/>
            <person name="Lee W."/>
            <person name="Perrott J."/>
            <person name="Khan S.Y."/>
            <person name="Ta J."/>
            <person name="Romero D."/>
            <person name="Nguyen V."/>
            <person name="Pourmand N."/>
            <person name="Ouverney C.C."/>
        </authorList>
    </citation>
    <scope>NUCLEOTIDE SEQUENCE</scope>
</reference>
<sequence>MNRICSRFGAAFTSVGAFVVLTACSAYPRIDTRPVEQRLADRPIPKFSEEDVRAFAESDRSKPYRLKSSTFMRSCGPDAPPVRAMYREKTNRVDGVIEAVVQPSGLISDVYVVQLVPEGTKPEVEATFRQSLTTAPCRFPSMQTALRIEIPFRMILD</sequence>
<proteinExistence type="predicted"/>
<dbReference type="EMBL" id="JX649881">
    <property type="protein sequence ID" value="AGC71755.1"/>
    <property type="molecule type" value="Genomic_DNA"/>
</dbReference>
<dbReference type="PROSITE" id="PS51257">
    <property type="entry name" value="PROKAR_LIPOPROTEIN"/>
    <property type="match status" value="1"/>
</dbReference>
<evidence type="ECO:0000313" key="1">
    <source>
        <dbReference type="EMBL" id="AGC71755.1"/>
    </source>
</evidence>
<dbReference type="AlphaFoldDB" id="L7VZZ1"/>
<evidence type="ECO:0008006" key="2">
    <source>
        <dbReference type="Google" id="ProtNLM"/>
    </source>
</evidence>
<protein>
    <recommendedName>
        <fullName evidence="2">TonB C-terminal domain-containing protein</fullName>
    </recommendedName>
</protein>